<reference evidence="1" key="1">
    <citation type="submission" date="2015-12" db="EMBL/GenBank/DDBJ databases">
        <title>Gene expression during late stages of embryo sac development: a critical building block for successful pollen-pistil interactions.</title>
        <authorList>
            <person name="Liu Y."/>
            <person name="Joly V."/>
            <person name="Sabar M."/>
            <person name="Matton D.P."/>
        </authorList>
    </citation>
    <scope>NUCLEOTIDE SEQUENCE</scope>
</reference>
<organism evidence="1">
    <name type="scientific">Solanum chacoense</name>
    <name type="common">Chaco potato</name>
    <dbReference type="NCBI Taxonomy" id="4108"/>
    <lineage>
        <taxon>Eukaryota</taxon>
        <taxon>Viridiplantae</taxon>
        <taxon>Streptophyta</taxon>
        <taxon>Embryophyta</taxon>
        <taxon>Tracheophyta</taxon>
        <taxon>Spermatophyta</taxon>
        <taxon>Magnoliopsida</taxon>
        <taxon>eudicotyledons</taxon>
        <taxon>Gunneridae</taxon>
        <taxon>Pentapetalae</taxon>
        <taxon>asterids</taxon>
        <taxon>lamiids</taxon>
        <taxon>Solanales</taxon>
        <taxon>Solanaceae</taxon>
        <taxon>Solanoideae</taxon>
        <taxon>Solaneae</taxon>
        <taxon>Solanum</taxon>
    </lineage>
</organism>
<evidence type="ECO:0000313" key="1">
    <source>
        <dbReference type="EMBL" id="JAP06382.1"/>
    </source>
</evidence>
<dbReference type="EMBL" id="GEDG01041566">
    <property type="protein sequence ID" value="JAP06382.1"/>
    <property type="molecule type" value="Transcribed_RNA"/>
</dbReference>
<sequence>MVILRCHQNQPSTSRMYHHFQKILTQRCHQNSKEYYQGAIILKDTYTKVPLESKEYFKTPSFPKDTYT</sequence>
<proteinExistence type="predicted"/>
<protein>
    <submittedName>
        <fullName evidence="1">Putative ovule protein</fullName>
    </submittedName>
</protein>
<dbReference type="AlphaFoldDB" id="A0A0V0GEU3"/>
<name>A0A0V0GEU3_SOLCH</name>
<accession>A0A0V0GEU3</accession>